<dbReference type="PROSITE" id="PS51318">
    <property type="entry name" value="TAT"/>
    <property type="match status" value="1"/>
</dbReference>
<keyword evidence="2" id="KW-0732">Signal</keyword>
<organism evidence="3 4">
    <name type="scientific">Candidimonas humi</name>
    <dbReference type="NCBI Taxonomy" id="683355"/>
    <lineage>
        <taxon>Bacteria</taxon>
        <taxon>Pseudomonadati</taxon>
        <taxon>Pseudomonadota</taxon>
        <taxon>Betaproteobacteria</taxon>
        <taxon>Burkholderiales</taxon>
        <taxon>Alcaligenaceae</taxon>
        <taxon>Candidimonas</taxon>
    </lineage>
</organism>
<comment type="similarity">
    <text evidence="1">Belongs to the UPF0065 (bug) family.</text>
</comment>
<feature type="signal peptide" evidence="2">
    <location>
        <begin position="1"/>
        <end position="26"/>
    </location>
</feature>
<evidence type="ECO:0000313" key="3">
    <source>
        <dbReference type="EMBL" id="MFC4201890.1"/>
    </source>
</evidence>
<dbReference type="PANTHER" id="PTHR42928:SF5">
    <property type="entry name" value="BLR1237 PROTEIN"/>
    <property type="match status" value="1"/>
</dbReference>
<name>A0ABV8NY98_9BURK</name>
<dbReference type="Proteomes" id="UP001595848">
    <property type="component" value="Unassembled WGS sequence"/>
</dbReference>
<dbReference type="InterPro" id="IPR005064">
    <property type="entry name" value="BUG"/>
</dbReference>
<dbReference type="RefSeq" id="WP_217964847.1">
    <property type="nucleotide sequence ID" value="NZ_JAHTBN010000004.1"/>
</dbReference>
<gene>
    <name evidence="3" type="ORF">ACFOY1_13100</name>
</gene>
<sequence length="327" mass="34838">MTNRRTVLKAMAGGAAAILLPEIVYAKGEFPQKPVRIIVPNPPGGASDVISRFLAHRLSKMWPQPVVVENRPGAGGSIGSRYVASQSNDGATLLMGGIASHAINPALYTNIGYDPVKDFTAVAFIGTLANVLMARNEFPATNIKELIDLARAAPGKYMYSSVGNGTSPHLSGALFCEMAHIQMVHVPYKGSAAALNDLLGGQISLGFDNLSAGLPYIKDGRIKALGVTTEQRSILLPQVPTIAESGVPGYEVTSWPGLFGPAGMDPGVTQYINESVNKVLQEKEFQQKLLRVGTTAKPMTPEEFSTFLKAQVQKYSALAKKAHLHLA</sequence>
<evidence type="ECO:0000256" key="1">
    <source>
        <dbReference type="ARBA" id="ARBA00006987"/>
    </source>
</evidence>
<keyword evidence="4" id="KW-1185">Reference proteome</keyword>
<accession>A0ABV8NY98</accession>
<dbReference type="Pfam" id="PF03401">
    <property type="entry name" value="TctC"/>
    <property type="match status" value="1"/>
</dbReference>
<protein>
    <submittedName>
        <fullName evidence="3">Bug family tripartite tricarboxylate transporter substrate binding protein</fullName>
    </submittedName>
</protein>
<evidence type="ECO:0000256" key="2">
    <source>
        <dbReference type="SAM" id="SignalP"/>
    </source>
</evidence>
<reference evidence="4" key="1">
    <citation type="journal article" date="2019" name="Int. J. Syst. Evol. Microbiol.">
        <title>The Global Catalogue of Microorganisms (GCM) 10K type strain sequencing project: providing services to taxonomists for standard genome sequencing and annotation.</title>
        <authorList>
            <consortium name="The Broad Institute Genomics Platform"/>
            <consortium name="The Broad Institute Genome Sequencing Center for Infectious Disease"/>
            <person name="Wu L."/>
            <person name="Ma J."/>
        </authorList>
    </citation>
    <scope>NUCLEOTIDE SEQUENCE [LARGE SCALE GENOMIC DNA]</scope>
    <source>
        <strain evidence="4">LMG 24813</strain>
    </source>
</reference>
<dbReference type="PIRSF" id="PIRSF017082">
    <property type="entry name" value="YflP"/>
    <property type="match status" value="1"/>
</dbReference>
<feature type="chain" id="PRO_5047224769" evidence="2">
    <location>
        <begin position="27"/>
        <end position="327"/>
    </location>
</feature>
<comment type="caution">
    <text evidence="3">The sequence shown here is derived from an EMBL/GenBank/DDBJ whole genome shotgun (WGS) entry which is preliminary data.</text>
</comment>
<dbReference type="InterPro" id="IPR006311">
    <property type="entry name" value="TAT_signal"/>
</dbReference>
<proteinExistence type="inferred from homology"/>
<dbReference type="CDD" id="cd13578">
    <property type="entry name" value="PBP2_Bug27"/>
    <property type="match status" value="1"/>
</dbReference>
<evidence type="ECO:0000313" key="4">
    <source>
        <dbReference type="Proteomes" id="UP001595848"/>
    </source>
</evidence>
<dbReference type="EMBL" id="JBHSBV010000004">
    <property type="protein sequence ID" value="MFC4201890.1"/>
    <property type="molecule type" value="Genomic_DNA"/>
</dbReference>
<dbReference type="PANTHER" id="PTHR42928">
    <property type="entry name" value="TRICARBOXYLATE-BINDING PROTEIN"/>
    <property type="match status" value="1"/>
</dbReference>